<dbReference type="Proteomes" id="UP000636891">
    <property type="component" value="Unassembled WGS sequence"/>
</dbReference>
<dbReference type="RefSeq" id="WP_186965913.1">
    <property type="nucleotide sequence ID" value="NZ_JACOOK010000006.1"/>
</dbReference>
<dbReference type="Gene3D" id="3.90.226.10">
    <property type="entry name" value="2-enoyl-CoA Hydratase, Chain A, domain 1"/>
    <property type="match status" value="1"/>
</dbReference>
<dbReference type="Gene3D" id="2.30.42.10">
    <property type="match status" value="1"/>
</dbReference>
<dbReference type="EMBL" id="JACOOK010000006">
    <property type="protein sequence ID" value="MBC5617553.1"/>
    <property type="molecule type" value="Genomic_DNA"/>
</dbReference>
<dbReference type="PANTHER" id="PTHR32060">
    <property type="entry name" value="TAIL-SPECIFIC PROTEASE"/>
    <property type="match status" value="1"/>
</dbReference>
<dbReference type="Pfam" id="PF03572">
    <property type="entry name" value="Peptidase_S41"/>
    <property type="match status" value="1"/>
</dbReference>
<keyword evidence="3" id="KW-1185">Reference proteome</keyword>
<evidence type="ECO:0000259" key="1">
    <source>
        <dbReference type="SMART" id="SM00245"/>
    </source>
</evidence>
<dbReference type="PANTHER" id="PTHR32060:SF30">
    <property type="entry name" value="CARBOXY-TERMINAL PROCESSING PROTEASE CTPA"/>
    <property type="match status" value="1"/>
</dbReference>
<name>A0ABR7CPE4_9BACT</name>
<dbReference type="SMART" id="SM00245">
    <property type="entry name" value="TSPc"/>
    <property type="match status" value="1"/>
</dbReference>
<comment type="caution">
    <text evidence="2">The sequence shown here is derived from an EMBL/GenBank/DDBJ whole genome shotgun (WGS) entry which is preliminary data.</text>
</comment>
<dbReference type="CDD" id="cd07562">
    <property type="entry name" value="Peptidase_S41_TRI"/>
    <property type="match status" value="1"/>
</dbReference>
<dbReference type="InterPro" id="IPR005151">
    <property type="entry name" value="Tail-specific_protease"/>
</dbReference>
<protein>
    <recommendedName>
        <fullName evidence="1">Tail specific protease domain-containing protein</fullName>
    </recommendedName>
</protein>
<dbReference type="InterPro" id="IPR029045">
    <property type="entry name" value="ClpP/crotonase-like_dom_sf"/>
</dbReference>
<reference evidence="2 3" key="1">
    <citation type="submission" date="2020-08" db="EMBL/GenBank/DDBJ databases">
        <title>Genome public.</title>
        <authorList>
            <person name="Liu C."/>
            <person name="Sun Q."/>
        </authorList>
    </citation>
    <scope>NUCLEOTIDE SEQUENCE [LARGE SCALE GENOMIC DNA]</scope>
    <source>
        <strain evidence="2 3">New-7</strain>
    </source>
</reference>
<sequence>MCKVWGFVKYHHPAFADPTTDADMELFELLPLVADAGELERNRILSEWITGLGEFKENKARYDSIENTPDCRLLADLKWIDDSKVLGRELSDKLKSLRYADRSDNRYVRYESELLDCSNEKKYDVKYSAISFRLLALFRYWNLIEYYSPYRDLTDKDWSDVLTEYLPLFVDSDDVRSYRLSVFRLFTELCDSHAIPESSFIFGSRYIPVEAQMINGKLIVKSIEKYAPLGSTGLLPGDEILKIDENRVRDIENNVKRYVSSSTKAHRLRACSFYALESRYDTANICYKRDGVIQNSLCSTVPVFDIYPLMLKQDDYYRNLGDSIGYLHLGGYKEDMAIYDSIEKTKAIVIDLRTCPTNDVFGLVKDYFFPDSYQITTLTLPIKYLPGYFKKCDQYFGKGNNTKHYSGKIIVLVNEETQSAAEHYTMALQAIPGTVVIGSETSGADGNVVRTYLPGGILVSFSGIGVYYPDGTPIQRIGVKIDEVVKPTIQGIKEGRDEVLERAIEIIKESGS</sequence>
<evidence type="ECO:0000313" key="2">
    <source>
        <dbReference type="EMBL" id="MBC5617553.1"/>
    </source>
</evidence>
<feature type="domain" description="Tail specific protease" evidence="1">
    <location>
        <begin position="299"/>
        <end position="486"/>
    </location>
</feature>
<dbReference type="SUPFAM" id="SSF52096">
    <property type="entry name" value="ClpP/crotonase"/>
    <property type="match status" value="1"/>
</dbReference>
<organism evidence="2 3">
    <name type="scientific">Alistipes hominis</name>
    <dbReference type="NCBI Taxonomy" id="2763015"/>
    <lineage>
        <taxon>Bacteria</taxon>
        <taxon>Pseudomonadati</taxon>
        <taxon>Bacteroidota</taxon>
        <taxon>Bacteroidia</taxon>
        <taxon>Bacteroidales</taxon>
        <taxon>Rikenellaceae</taxon>
        <taxon>Alistipes</taxon>
    </lineage>
</organism>
<evidence type="ECO:0000313" key="3">
    <source>
        <dbReference type="Proteomes" id="UP000636891"/>
    </source>
</evidence>
<dbReference type="InterPro" id="IPR036034">
    <property type="entry name" value="PDZ_sf"/>
</dbReference>
<proteinExistence type="predicted"/>
<gene>
    <name evidence="2" type="ORF">H8S08_11095</name>
</gene>
<accession>A0ABR7CPE4</accession>